<gene>
    <name evidence="2" type="ORF">METZ01_LOCUS131</name>
</gene>
<evidence type="ECO:0000256" key="1">
    <source>
        <dbReference type="SAM" id="MobiDB-lite"/>
    </source>
</evidence>
<feature type="region of interest" description="Disordered" evidence="1">
    <location>
        <begin position="1"/>
        <end position="28"/>
    </location>
</feature>
<proteinExistence type="predicted"/>
<feature type="compositionally biased region" description="Polar residues" evidence="1">
    <location>
        <begin position="16"/>
        <end position="28"/>
    </location>
</feature>
<dbReference type="AlphaFoldDB" id="A0A381MYA2"/>
<name>A0A381MYA2_9ZZZZ</name>
<sequence length="66" mass="7148">VPNRDESPKRRASLPSIASNKPATNMTQPALIGSPSIISVMAKKPKNILNTVATLGMNERFNRFGL</sequence>
<accession>A0A381MYA2</accession>
<feature type="non-terminal residue" evidence="2">
    <location>
        <position position="1"/>
    </location>
</feature>
<organism evidence="2">
    <name type="scientific">marine metagenome</name>
    <dbReference type="NCBI Taxonomy" id="408172"/>
    <lineage>
        <taxon>unclassified sequences</taxon>
        <taxon>metagenomes</taxon>
        <taxon>ecological metagenomes</taxon>
    </lineage>
</organism>
<evidence type="ECO:0000313" key="2">
    <source>
        <dbReference type="EMBL" id="SUZ47277.1"/>
    </source>
</evidence>
<reference evidence="2" key="1">
    <citation type="submission" date="2018-05" db="EMBL/GenBank/DDBJ databases">
        <authorList>
            <person name="Lanie J.A."/>
            <person name="Ng W.-L."/>
            <person name="Kazmierczak K.M."/>
            <person name="Andrzejewski T.M."/>
            <person name="Davidsen T.M."/>
            <person name="Wayne K.J."/>
            <person name="Tettelin H."/>
            <person name="Glass J.I."/>
            <person name="Rusch D."/>
            <person name="Podicherti R."/>
            <person name="Tsui H.-C.T."/>
            <person name="Winkler M.E."/>
        </authorList>
    </citation>
    <scope>NUCLEOTIDE SEQUENCE</scope>
</reference>
<dbReference type="EMBL" id="UINC01000008">
    <property type="protein sequence ID" value="SUZ47277.1"/>
    <property type="molecule type" value="Genomic_DNA"/>
</dbReference>
<protein>
    <submittedName>
        <fullName evidence="2">Uncharacterized protein</fullName>
    </submittedName>
</protein>